<accession>A0A117PK47</accession>
<protein>
    <submittedName>
        <fullName evidence="1">Uncharacterized protein</fullName>
    </submittedName>
</protein>
<dbReference type="OrthoDB" id="4338062at2"/>
<name>A0A117PK47_9ACTN</name>
<dbReference type="AlphaFoldDB" id="A0A117PK47"/>
<keyword evidence="2" id="KW-1185">Reference proteome</keyword>
<organism evidence="1 2">
    <name type="scientific">Streptomyces curacoi</name>
    <dbReference type="NCBI Taxonomy" id="146536"/>
    <lineage>
        <taxon>Bacteria</taxon>
        <taxon>Bacillati</taxon>
        <taxon>Actinomycetota</taxon>
        <taxon>Actinomycetes</taxon>
        <taxon>Kitasatosporales</taxon>
        <taxon>Streptomycetaceae</taxon>
        <taxon>Streptomyces</taxon>
    </lineage>
</organism>
<gene>
    <name evidence="1" type="ORF">AQI70_03675</name>
</gene>
<sequence length="239" mass="25654">MAEVKVQFRDSYAQASFEGMVAPDGPTGYTFSGTLKVTCKLDRSRTNFKSMVALGHGGTSAEYTYKELAIADYSENVLKVEGKGTRAKNETVDFRVGVNTGLSGQFTYGDKAIVTAGGQPQDLNPTYTSEDSKGNTKYDVRFNGTARSDGPTGYVIQGALTGYSGPGALTTQYATFGYKTSGGSWQYETVSCDAAPKEITIRGRRKSGENIQVVVGATSQVLNLYEYGSEVNCTLPDDF</sequence>
<dbReference type="STRING" id="146536.AQI70_03675"/>
<dbReference type="EMBL" id="LMWJ01000002">
    <property type="protein sequence ID" value="KUM81102.1"/>
    <property type="molecule type" value="Genomic_DNA"/>
</dbReference>
<dbReference type="RefSeq" id="WP_062143986.1">
    <property type="nucleotide sequence ID" value="NZ_KQ947984.1"/>
</dbReference>
<evidence type="ECO:0000313" key="2">
    <source>
        <dbReference type="Proteomes" id="UP000054024"/>
    </source>
</evidence>
<reference evidence="1 2" key="1">
    <citation type="submission" date="2015-10" db="EMBL/GenBank/DDBJ databases">
        <title>Draft genome sequence of Streptomyces curacoi DSM 40107, type strain for the species Streptomyces curacoi.</title>
        <authorList>
            <person name="Ruckert C."/>
            <person name="Winkler A."/>
            <person name="Kalinowski J."/>
            <person name="Kampfer P."/>
            <person name="Glaeser S."/>
        </authorList>
    </citation>
    <scope>NUCLEOTIDE SEQUENCE [LARGE SCALE GENOMIC DNA]</scope>
    <source>
        <strain evidence="1 2">DSM 40107</strain>
    </source>
</reference>
<comment type="caution">
    <text evidence="1">The sequence shown here is derived from an EMBL/GenBank/DDBJ whole genome shotgun (WGS) entry which is preliminary data.</text>
</comment>
<proteinExistence type="predicted"/>
<dbReference type="Proteomes" id="UP000054024">
    <property type="component" value="Unassembled WGS sequence"/>
</dbReference>
<evidence type="ECO:0000313" key="1">
    <source>
        <dbReference type="EMBL" id="KUM81102.1"/>
    </source>
</evidence>